<dbReference type="SUPFAM" id="SSF55729">
    <property type="entry name" value="Acyl-CoA N-acyltransferases (Nat)"/>
    <property type="match status" value="1"/>
</dbReference>
<dbReference type="InterPro" id="IPR050832">
    <property type="entry name" value="Bact_Acetyltransf"/>
</dbReference>
<evidence type="ECO:0000256" key="1">
    <source>
        <dbReference type="ARBA" id="ARBA00022679"/>
    </source>
</evidence>
<protein>
    <recommendedName>
        <fullName evidence="3">N-acetyltransferase domain-containing protein</fullName>
    </recommendedName>
</protein>
<comment type="caution">
    <text evidence="4">The sequence shown here is derived from an EMBL/GenBank/DDBJ whole genome shotgun (WGS) entry which is preliminary data.</text>
</comment>
<dbReference type="AlphaFoldDB" id="A0A645FY69"/>
<gene>
    <name evidence="4" type="ORF">SDC9_165929</name>
</gene>
<evidence type="ECO:0000256" key="2">
    <source>
        <dbReference type="ARBA" id="ARBA00023315"/>
    </source>
</evidence>
<dbReference type="InterPro" id="IPR000182">
    <property type="entry name" value="GNAT_dom"/>
</dbReference>
<keyword evidence="2" id="KW-0012">Acyltransferase</keyword>
<dbReference type="GO" id="GO:0016747">
    <property type="term" value="F:acyltransferase activity, transferring groups other than amino-acyl groups"/>
    <property type="evidence" value="ECO:0007669"/>
    <property type="project" value="InterPro"/>
</dbReference>
<organism evidence="4">
    <name type="scientific">bioreactor metagenome</name>
    <dbReference type="NCBI Taxonomy" id="1076179"/>
    <lineage>
        <taxon>unclassified sequences</taxon>
        <taxon>metagenomes</taxon>
        <taxon>ecological metagenomes</taxon>
    </lineage>
</organism>
<dbReference type="EMBL" id="VSSQ01065932">
    <property type="protein sequence ID" value="MPN18569.1"/>
    <property type="molecule type" value="Genomic_DNA"/>
</dbReference>
<keyword evidence="1" id="KW-0808">Transferase</keyword>
<dbReference type="PROSITE" id="PS51186">
    <property type="entry name" value="GNAT"/>
    <property type="match status" value="1"/>
</dbReference>
<sequence>MKLSSKKKKSPDILRQSLTIRPAEPADAGRVAEIHIDSWEAAYAEILPESAIAKASTRRPAMWLEKLSAEMDDETIYLAVLDGETVGFSGLGKCRDEDVPPETGEIRGFYLHPDYWRRGIGSRLLKYSLEELKKRSFRKVVLWVLENNTPARKFYERNGLSFDGTRKQIVIGNPVAEVRYSMELC</sequence>
<dbReference type="PANTHER" id="PTHR43877">
    <property type="entry name" value="AMINOALKYLPHOSPHONATE N-ACETYLTRANSFERASE-RELATED-RELATED"/>
    <property type="match status" value="1"/>
</dbReference>
<name>A0A645FY69_9ZZZZ</name>
<reference evidence="4" key="1">
    <citation type="submission" date="2019-08" db="EMBL/GenBank/DDBJ databases">
        <authorList>
            <person name="Kucharzyk K."/>
            <person name="Murdoch R.W."/>
            <person name="Higgins S."/>
            <person name="Loffler F."/>
        </authorList>
    </citation>
    <scope>NUCLEOTIDE SEQUENCE</scope>
</reference>
<accession>A0A645FY69</accession>
<dbReference type="CDD" id="cd04301">
    <property type="entry name" value="NAT_SF"/>
    <property type="match status" value="1"/>
</dbReference>
<evidence type="ECO:0000313" key="4">
    <source>
        <dbReference type="EMBL" id="MPN18569.1"/>
    </source>
</evidence>
<dbReference type="InterPro" id="IPR016181">
    <property type="entry name" value="Acyl_CoA_acyltransferase"/>
</dbReference>
<dbReference type="Pfam" id="PF00583">
    <property type="entry name" value="Acetyltransf_1"/>
    <property type="match status" value="1"/>
</dbReference>
<proteinExistence type="predicted"/>
<evidence type="ECO:0000259" key="3">
    <source>
        <dbReference type="PROSITE" id="PS51186"/>
    </source>
</evidence>
<feature type="domain" description="N-acetyltransferase" evidence="3">
    <location>
        <begin position="18"/>
        <end position="185"/>
    </location>
</feature>
<dbReference type="Gene3D" id="3.40.630.30">
    <property type="match status" value="1"/>
</dbReference>